<gene>
    <name evidence="1" type="ORF">PXEA_LOCUS12429</name>
</gene>
<organism evidence="1 2">
    <name type="scientific">Protopolystoma xenopodis</name>
    <dbReference type="NCBI Taxonomy" id="117903"/>
    <lineage>
        <taxon>Eukaryota</taxon>
        <taxon>Metazoa</taxon>
        <taxon>Spiralia</taxon>
        <taxon>Lophotrochozoa</taxon>
        <taxon>Platyhelminthes</taxon>
        <taxon>Monogenea</taxon>
        <taxon>Polyopisthocotylea</taxon>
        <taxon>Polystomatidea</taxon>
        <taxon>Polystomatidae</taxon>
        <taxon>Protopolystoma</taxon>
    </lineage>
</organism>
<dbReference type="Proteomes" id="UP000784294">
    <property type="component" value="Unassembled WGS sequence"/>
</dbReference>
<sequence length="46" mass="5384">MKELAEKQFISTGFDSANFFFIRTREYQGEVVFALATISFRFIDVI</sequence>
<protein>
    <submittedName>
        <fullName evidence="1">Uncharacterized protein</fullName>
    </submittedName>
</protein>
<comment type="caution">
    <text evidence="1">The sequence shown here is derived from an EMBL/GenBank/DDBJ whole genome shotgun (WGS) entry which is preliminary data.</text>
</comment>
<accession>A0A3S5AF97</accession>
<reference evidence="1" key="1">
    <citation type="submission" date="2018-11" db="EMBL/GenBank/DDBJ databases">
        <authorList>
            <consortium name="Pathogen Informatics"/>
        </authorList>
    </citation>
    <scope>NUCLEOTIDE SEQUENCE</scope>
</reference>
<proteinExistence type="predicted"/>
<evidence type="ECO:0000313" key="2">
    <source>
        <dbReference type="Proteomes" id="UP000784294"/>
    </source>
</evidence>
<dbReference type="AlphaFoldDB" id="A0A3S5AF97"/>
<evidence type="ECO:0000313" key="1">
    <source>
        <dbReference type="EMBL" id="VEL18989.1"/>
    </source>
</evidence>
<name>A0A3S5AF97_9PLAT</name>
<dbReference type="EMBL" id="CAAALY010039570">
    <property type="protein sequence ID" value="VEL18989.1"/>
    <property type="molecule type" value="Genomic_DNA"/>
</dbReference>
<keyword evidence="2" id="KW-1185">Reference proteome</keyword>